<organism evidence="3 4">
    <name type="scientific">Roseateles paludis</name>
    <dbReference type="NCBI Taxonomy" id="3145238"/>
    <lineage>
        <taxon>Bacteria</taxon>
        <taxon>Pseudomonadati</taxon>
        <taxon>Pseudomonadota</taxon>
        <taxon>Betaproteobacteria</taxon>
        <taxon>Burkholderiales</taxon>
        <taxon>Sphaerotilaceae</taxon>
        <taxon>Roseateles</taxon>
    </lineage>
</organism>
<dbReference type="GO" id="GO:0016757">
    <property type="term" value="F:glycosyltransferase activity"/>
    <property type="evidence" value="ECO:0007669"/>
    <property type="project" value="UniProtKB-KW"/>
</dbReference>
<comment type="caution">
    <text evidence="3">The sequence shown here is derived from an EMBL/GenBank/DDBJ whole genome shotgun (WGS) entry which is preliminary data.</text>
</comment>
<evidence type="ECO:0000259" key="1">
    <source>
        <dbReference type="Pfam" id="PF00534"/>
    </source>
</evidence>
<dbReference type="SUPFAM" id="SSF53756">
    <property type="entry name" value="UDP-Glycosyltransferase/glycogen phosphorylase"/>
    <property type="match status" value="1"/>
</dbReference>
<name>A0ABV0G6N9_9BURK</name>
<dbReference type="Gene3D" id="3.40.50.2000">
    <property type="entry name" value="Glycogen Phosphorylase B"/>
    <property type="match status" value="2"/>
</dbReference>
<protein>
    <submittedName>
        <fullName evidence="3">Glycosyltransferase</fullName>
        <ecNumber evidence="3">2.4.-.-</ecNumber>
    </submittedName>
</protein>
<dbReference type="InterPro" id="IPR028098">
    <property type="entry name" value="Glyco_trans_4-like_N"/>
</dbReference>
<evidence type="ECO:0000313" key="3">
    <source>
        <dbReference type="EMBL" id="MEO3693392.1"/>
    </source>
</evidence>
<dbReference type="PANTHER" id="PTHR45947">
    <property type="entry name" value="SULFOQUINOVOSYL TRANSFERASE SQD2"/>
    <property type="match status" value="1"/>
</dbReference>
<sequence>MRVLIAHNAYQHRGGEDSVVDDELRLLRDHGHEVELLSAHNDEIAGMGKVALLGRTVWSRPAADALRAKCSSFRPDVLHVHNSFPLLSPAIHWQAQAIGVPVVQTLHNFRLMCPQAMLLREGRVCEDCVGRVPWRGVVRACYRDSVVQSGVLTGMLVVHRALGTWQRRVNRFIALNEFCRSKFIQGGLPAERIRVKPNFVSREEPADSERQGFLFVGRLSPEKGLEVLATAAERAGLEVDVVGTGPLAEPMAGRAGLRLQGGQPMPEVLARMEAAQALVLPSIWYENFPRTLVEAFACGLPVIASRLGGMAELIEDGVTGLLFQPGDAQDLAAKLTWARANGDALRAMGRAARARYEALYGPERNVSQLLEIYEEAISEGPLHG</sequence>
<proteinExistence type="predicted"/>
<accession>A0ABV0G6N9</accession>
<dbReference type="PANTHER" id="PTHR45947:SF13">
    <property type="entry name" value="TRANSFERASE"/>
    <property type="match status" value="1"/>
</dbReference>
<dbReference type="Pfam" id="PF13579">
    <property type="entry name" value="Glyco_trans_4_4"/>
    <property type="match status" value="1"/>
</dbReference>
<dbReference type="EMBL" id="JBDPZD010000006">
    <property type="protein sequence ID" value="MEO3693392.1"/>
    <property type="molecule type" value="Genomic_DNA"/>
</dbReference>
<dbReference type="EC" id="2.4.-.-" evidence="3"/>
<dbReference type="Pfam" id="PF00534">
    <property type="entry name" value="Glycos_transf_1"/>
    <property type="match status" value="1"/>
</dbReference>
<dbReference type="Proteomes" id="UP001495147">
    <property type="component" value="Unassembled WGS sequence"/>
</dbReference>
<keyword evidence="3" id="KW-0808">Transferase</keyword>
<feature type="domain" description="Glycosyltransferase subfamily 4-like N-terminal" evidence="2">
    <location>
        <begin position="16"/>
        <end position="198"/>
    </location>
</feature>
<dbReference type="RefSeq" id="WP_347706201.1">
    <property type="nucleotide sequence ID" value="NZ_JBDPZD010000006.1"/>
</dbReference>
<gene>
    <name evidence="3" type="ORF">ABDJ85_18115</name>
</gene>
<feature type="domain" description="Glycosyl transferase family 1" evidence="1">
    <location>
        <begin position="202"/>
        <end position="354"/>
    </location>
</feature>
<evidence type="ECO:0000259" key="2">
    <source>
        <dbReference type="Pfam" id="PF13579"/>
    </source>
</evidence>
<evidence type="ECO:0000313" key="4">
    <source>
        <dbReference type="Proteomes" id="UP001495147"/>
    </source>
</evidence>
<dbReference type="InterPro" id="IPR001296">
    <property type="entry name" value="Glyco_trans_1"/>
</dbReference>
<reference evidence="3 4" key="1">
    <citation type="submission" date="2024-05" db="EMBL/GenBank/DDBJ databases">
        <title>Roseateles sp. DJS-2-20 16S ribosomal RNA gene Genome sequencing and assembly.</title>
        <authorList>
            <person name="Woo H."/>
        </authorList>
    </citation>
    <scope>NUCLEOTIDE SEQUENCE [LARGE SCALE GENOMIC DNA]</scope>
    <source>
        <strain evidence="3 4">DJS-2-20</strain>
    </source>
</reference>
<dbReference type="InterPro" id="IPR050194">
    <property type="entry name" value="Glycosyltransferase_grp1"/>
</dbReference>
<keyword evidence="4" id="KW-1185">Reference proteome</keyword>
<keyword evidence="3" id="KW-0328">Glycosyltransferase</keyword>